<dbReference type="EMBL" id="JAPEUR010000069">
    <property type="protein sequence ID" value="KAJ4323568.1"/>
    <property type="molecule type" value="Genomic_DNA"/>
</dbReference>
<accession>A0A9W9BQE1</accession>
<sequence>MVSIKNTLLLAMAASIKASPLAASSSSSTSTTATYIPKESDFWTPPAVPEGAIDISNNRTLVNEIKKEYGLDTAEEKISTPGEVTIMSGACSQGTCPDYDKAFDMMYTWTQQETPSPGGAPPNVLVWNDFDIRVNDCGKCYKKRVGSTHGGCYDFTACGRPQSICVDSGNHRAHRIWKDNGHKTCYRVEEVGLGGCGMIMLRVIFRVAGEVACNW</sequence>
<comment type="caution">
    <text evidence="2">The sequence shown here is derived from an EMBL/GenBank/DDBJ whole genome shotgun (WGS) entry which is preliminary data.</text>
</comment>
<keyword evidence="1" id="KW-0732">Signal</keyword>
<feature type="signal peptide" evidence="1">
    <location>
        <begin position="1"/>
        <end position="18"/>
    </location>
</feature>
<protein>
    <submittedName>
        <fullName evidence="2">Uncharacterized protein</fullName>
    </submittedName>
</protein>
<organism evidence="2 3">
    <name type="scientific">Fusarium piperis</name>
    <dbReference type="NCBI Taxonomy" id="1435070"/>
    <lineage>
        <taxon>Eukaryota</taxon>
        <taxon>Fungi</taxon>
        <taxon>Dikarya</taxon>
        <taxon>Ascomycota</taxon>
        <taxon>Pezizomycotina</taxon>
        <taxon>Sordariomycetes</taxon>
        <taxon>Hypocreomycetidae</taxon>
        <taxon>Hypocreales</taxon>
        <taxon>Nectriaceae</taxon>
        <taxon>Fusarium</taxon>
        <taxon>Fusarium solani species complex</taxon>
    </lineage>
</organism>
<dbReference type="OrthoDB" id="4789881at2759"/>
<evidence type="ECO:0000313" key="2">
    <source>
        <dbReference type="EMBL" id="KAJ4323568.1"/>
    </source>
</evidence>
<evidence type="ECO:0000256" key="1">
    <source>
        <dbReference type="SAM" id="SignalP"/>
    </source>
</evidence>
<dbReference type="AlphaFoldDB" id="A0A9W9BQE1"/>
<evidence type="ECO:0000313" key="3">
    <source>
        <dbReference type="Proteomes" id="UP001140502"/>
    </source>
</evidence>
<name>A0A9W9BQE1_9HYPO</name>
<feature type="chain" id="PRO_5040761142" evidence="1">
    <location>
        <begin position="19"/>
        <end position="215"/>
    </location>
</feature>
<proteinExistence type="predicted"/>
<dbReference type="Proteomes" id="UP001140502">
    <property type="component" value="Unassembled WGS sequence"/>
</dbReference>
<keyword evidence="3" id="KW-1185">Reference proteome</keyword>
<gene>
    <name evidence="2" type="ORF">N0V84_004309</name>
</gene>
<reference evidence="2" key="1">
    <citation type="submission" date="2022-10" db="EMBL/GenBank/DDBJ databases">
        <title>Tapping the CABI collections for fungal endophytes: first genome assemblies for Collariella, Neodidymelliopsis, Ascochyta clinopodiicola, Didymella pomorum, Didymosphaeria variabile, Neocosmospora piperis and Neocucurbitaria cava.</title>
        <authorList>
            <person name="Hill R."/>
        </authorList>
    </citation>
    <scope>NUCLEOTIDE SEQUENCE</scope>
    <source>
        <strain evidence="2">IMI 366586</strain>
    </source>
</reference>